<evidence type="ECO:0000259" key="6">
    <source>
        <dbReference type="Pfam" id="PF17966"/>
    </source>
</evidence>
<evidence type="ECO:0000259" key="5">
    <source>
        <dbReference type="Pfam" id="PF17965"/>
    </source>
</evidence>
<feature type="domain" description="Mub B2-like" evidence="6">
    <location>
        <begin position="779"/>
        <end position="848"/>
    </location>
</feature>
<feature type="region of interest" description="Disordered" evidence="2">
    <location>
        <begin position="1138"/>
        <end position="1167"/>
    </location>
</feature>
<dbReference type="Pfam" id="PF17966">
    <property type="entry name" value="Muc_B2"/>
    <property type="match status" value="3"/>
</dbReference>
<feature type="transmembrane region" description="Helical" evidence="3">
    <location>
        <begin position="1181"/>
        <end position="1199"/>
    </location>
</feature>
<feature type="region of interest" description="Disordered" evidence="2">
    <location>
        <begin position="56"/>
        <end position="156"/>
    </location>
</feature>
<reference evidence="7 8" key="1">
    <citation type="submission" date="2017-09" db="EMBL/GenBank/DDBJ databases">
        <title>Predominant Lactobacillus spp. isolated from feces of mice subjected to short-term calorie restriction.</title>
        <authorList>
            <person name="Zhang C."/>
            <person name="Zhao L."/>
            <person name="Pan F."/>
        </authorList>
    </citation>
    <scope>NUCLEOTIDE SEQUENCE [LARGE SCALE GENOMIC DNA]</scope>
    <source>
        <strain evidence="7 8">CR141</strain>
    </source>
</reference>
<feature type="domain" description="Mucin binding" evidence="5">
    <location>
        <begin position="692"/>
        <end position="774"/>
    </location>
</feature>
<feature type="compositionally biased region" description="Polar residues" evidence="2">
    <location>
        <begin position="107"/>
        <end position="130"/>
    </location>
</feature>
<feature type="domain" description="Mucin binding" evidence="5">
    <location>
        <begin position="880"/>
        <end position="954"/>
    </location>
</feature>
<evidence type="ECO:0000313" key="8">
    <source>
        <dbReference type="Proteomes" id="UP000250143"/>
    </source>
</evidence>
<evidence type="ECO:0000256" key="1">
    <source>
        <dbReference type="ARBA" id="ARBA00022729"/>
    </source>
</evidence>
<accession>A0ABN5MB80</accession>
<feature type="compositionally biased region" description="Polar residues" evidence="2">
    <location>
        <begin position="1155"/>
        <end position="1164"/>
    </location>
</feature>
<evidence type="ECO:0000256" key="2">
    <source>
        <dbReference type="SAM" id="MobiDB-lite"/>
    </source>
</evidence>
<evidence type="ECO:0000256" key="3">
    <source>
        <dbReference type="SAM" id="Phobius"/>
    </source>
</evidence>
<dbReference type="Pfam" id="PF04650">
    <property type="entry name" value="YSIRK_signal"/>
    <property type="match status" value="1"/>
</dbReference>
<dbReference type="Proteomes" id="UP000250143">
    <property type="component" value="Chromosome"/>
</dbReference>
<feature type="domain" description="Mub B2-like" evidence="6">
    <location>
        <begin position="539"/>
        <end position="627"/>
    </location>
</feature>
<dbReference type="Gene3D" id="2.60.40.4300">
    <property type="match status" value="3"/>
</dbReference>
<proteinExistence type="predicted"/>
<organism evidence="7 8">
    <name type="scientific">Ligilactobacillus murinus</name>
    <dbReference type="NCBI Taxonomy" id="1622"/>
    <lineage>
        <taxon>Bacteria</taxon>
        <taxon>Bacillati</taxon>
        <taxon>Bacillota</taxon>
        <taxon>Bacilli</taxon>
        <taxon>Lactobacillales</taxon>
        <taxon>Lactobacillaceae</taxon>
        <taxon>Ligilactobacillus</taxon>
    </lineage>
</organism>
<dbReference type="Pfam" id="PF17965">
    <property type="entry name" value="MucBP_2"/>
    <property type="match status" value="2"/>
</dbReference>
<keyword evidence="3" id="KW-1133">Transmembrane helix</keyword>
<protein>
    <recommendedName>
        <fullName evidence="9">YSIRK-type signal peptide-containing protein</fullName>
    </recommendedName>
</protein>
<dbReference type="InterPro" id="IPR041495">
    <property type="entry name" value="Mub_B2"/>
</dbReference>
<feature type="domain" description="Mub B2-like" evidence="6">
    <location>
        <begin position="966"/>
        <end position="1063"/>
    </location>
</feature>
<feature type="domain" description="YSIRK Gram-positive signal peptide" evidence="4">
    <location>
        <begin position="17"/>
        <end position="37"/>
    </location>
</feature>
<dbReference type="InterPro" id="IPR041558">
    <property type="entry name" value="MucBP_2"/>
</dbReference>
<dbReference type="NCBIfam" id="TIGR01168">
    <property type="entry name" value="YSIRK_signal"/>
    <property type="match status" value="1"/>
</dbReference>
<evidence type="ECO:0008006" key="9">
    <source>
        <dbReference type="Google" id="ProtNLM"/>
    </source>
</evidence>
<keyword evidence="8" id="KW-1185">Reference proteome</keyword>
<name>A0ABN5MB80_9LACO</name>
<evidence type="ECO:0000259" key="4">
    <source>
        <dbReference type="Pfam" id="PF04650"/>
    </source>
</evidence>
<keyword evidence="3" id="KW-0472">Membrane</keyword>
<sequence length="1208" mass="134139">MLSRNNNKLLIHKLEPKKQRFAIRKISVGVASVLIGFTFAGFSGVSADEATTTTKDHLKTEATTESSSVPTKEVELTSGTETQAKEAKTTPVADAKAQVTEDVKEQAPTQTVTAKETSEAPTSLENQTVAPATEDEASETQPFNVEKQAEPQANVDLTDSKVAYAATPTKAQDQQEEGFSVTDPDYSKYSYAGTNLQTLIDDFKIDYQNSEYVFQWIASTNGESGIVFTVDRGKDADGNVILTNNGSFNAYEYHTVHRSWSILGNHTTEVERKKYVIRYGDNKLYIGHIINDGSRNTITVDHFYTKNETPYTPVFVGGHSGIEENSGNGYGVLSIYTPQVVEQKAKINNGEVYKTQTGLTGQHYTTGIPKNAKVEKGKFLYAKNSQGTMSEFHKGVVLVNNYHDGVTVVYKELENQGTMEVNVYDNSKYPVDKYTMKVGETREYGNVTIANPYVQQTTDITYEYRKLGSVELYDENGNYLDQKQYVNDANDAAKASLPKIPKEFTRGNIEYTLVKAKDLPSDLSRSIKYIYRGIETKVTQDTYTLTTEFVNENGKELKAAEPQTITWTTTTKRDIHTNKITKQTSPSKESYAAVNSPVILGYYATTTKLSGQKAEPKNTTQKIIYHKLGKIIAQDSQGNILTTVDYENAAADATKIKEIVAPTIKGHHVKGEVIQPSDLGQDTVLNYGQDTQVAQIKYWDETAQKYITDAQGDDLETIETGAHNTEISHKKVTEQIHALKAKGYEYDVTDQRFSRVYFDDDDSKIQTFTVKLVHGMQAEIESKHITREVHIHHPKQEKEVVPQTATLTRNVTRDKVTDEVSPTSAWNFANFEEVDLPSHKGYKIDETPAEIQNGKVVAKTVAPDEEDGKKIAVKYIPLEQHALVKYVDDSNGTLLAEEAIQGVTDAAIEHTNDEKIATYRAKGYELVFDELANESDPHFNAEDEAQVYTVHLKHGSKVVKVDPSNVNSQKEVKRMIIVNSPDGTKTTKVQTVVFTRDGLKDLVTGKISYPDWDEIATKAFPQDDVPQYLGYTSIVAGRKQTTIAARNVRPTDADQEIEVSYVARPSKQVITYQDENGNQIKTQVVTGRTGETVKLVPVLPDGWELTAPDSFPEKVTFAPEENQVLVITVKRITTTASAKTETSGENPELAKQEVVNDTTGVTTNEKNEATLPQLGESDSEALAVSLLGLVTAAFSLFYFGKERRKTDN</sequence>
<dbReference type="Gene3D" id="3.10.20.470">
    <property type="match status" value="2"/>
</dbReference>
<keyword evidence="1" id="KW-0732">Signal</keyword>
<evidence type="ECO:0000313" key="7">
    <source>
        <dbReference type="EMBL" id="AWZ40280.1"/>
    </source>
</evidence>
<dbReference type="EMBL" id="CP023566">
    <property type="protein sequence ID" value="AWZ40280.1"/>
    <property type="molecule type" value="Genomic_DNA"/>
</dbReference>
<gene>
    <name evidence="7" type="ORF">CPQ89_04150</name>
</gene>
<keyword evidence="3" id="KW-0812">Transmembrane</keyword>
<dbReference type="InterPro" id="IPR005877">
    <property type="entry name" value="YSIRK_signal_dom"/>
</dbReference>
<dbReference type="RefSeq" id="WP_112194264.1">
    <property type="nucleotide sequence ID" value="NZ_CP023566.1"/>
</dbReference>